<dbReference type="InterPro" id="IPR005747">
    <property type="entry name" value="MutS2"/>
</dbReference>
<dbReference type="GO" id="GO:0005524">
    <property type="term" value="F:ATP binding"/>
    <property type="evidence" value="ECO:0007669"/>
    <property type="project" value="UniProtKB-KW"/>
</dbReference>
<accession>A0AA38GIM0</accession>
<dbReference type="PROSITE" id="PS00486">
    <property type="entry name" value="DNA_MISMATCH_REPAIR_2"/>
    <property type="match status" value="1"/>
</dbReference>
<evidence type="ECO:0000256" key="7">
    <source>
        <dbReference type="SAM" id="Coils"/>
    </source>
</evidence>
<evidence type="ECO:0000256" key="3">
    <source>
        <dbReference type="ARBA" id="ARBA00022801"/>
    </source>
</evidence>
<dbReference type="InterPro" id="IPR000432">
    <property type="entry name" value="DNA_mismatch_repair_MutS_C"/>
</dbReference>
<keyword evidence="1" id="KW-0699">rRNA-binding</keyword>
<feature type="coiled-coil region" evidence="7">
    <location>
        <begin position="678"/>
        <end position="709"/>
    </location>
</feature>
<evidence type="ECO:0000256" key="1">
    <source>
        <dbReference type="ARBA" id="ARBA00022730"/>
    </source>
</evidence>
<dbReference type="NCBIfam" id="TIGR01069">
    <property type="entry name" value="mutS2"/>
    <property type="match status" value="1"/>
</dbReference>
<keyword evidence="7" id="KW-0175">Coiled coil</keyword>
<feature type="region of interest" description="Disordered" evidence="8">
    <location>
        <begin position="1"/>
        <end position="24"/>
    </location>
</feature>
<feature type="domain" description="DNA mismatch repair proteins mutS family" evidence="9">
    <location>
        <begin position="517"/>
        <end position="533"/>
    </location>
</feature>
<reference evidence="10 11" key="1">
    <citation type="journal article" date="2021" name="Nat. Plants">
        <title>The Taxus genome provides insights into paclitaxel biosynthesis.</title>
        <authorList>
            <person name="Xiong X."/>
            <person name="Gou J."/>
            <person name="Liao Q."/>
            <person name="Li Y."/>
            <person name="Zhou Q."/>
            <person name="Bi G."/>
            <person name="Li C."/>
            <person name="Du R."/>
            <person name="Wang X."/>
            <person name="Sun T."/>
            <person name="Guo L."/>
            <person name="Liang H."/>
            <person name="Lu P."/>
            <person name="Wu Y."/>
            <person name="Zhang Z."/>
            <person name="Ro D.K."/>
            <person name="Shang Y."/>
            <person name="Huang S."/>
            <person name="Yan J."/>
        </authorList>
    </citation>
    <scope>NUCLEOTIDE SEQUENCE [LARGE SCALE GENOMIC DNA]</scope>
    <source>
        <strain evidence="10">Ta-2019</strain>
    </source>
</reference>
<dbReference type="GO" id="GO:0004519">
    <property type="term" value="F:endonuclease activity"/>
    <property type="evidence" value="ECO:0007669"/>
    <property type="project" value="UniProtKB-KW"/>
</dbReference>
<gene>
    <name evidence="10" type="ORF">KI387_004652</name>
</gene>
<evidence type="ECO:0000256" key="6">
    <source>
        <dbReference type="ARBA" id="ARBA00023125"/>
    </source>
</evidence>
<dbReference type="GO" id="GO:0016887">
    <property type="term" value="F:ATP hydrolysis activity"/>
    <property type="evidence" value="ECO:0007669"/>
    <property type="project" value="InterPro"/>
</dbReference>
<dbReference type="Proteomes" id="UP000824469">
    <property type="component" value="Unassembled WGS sequence"/>
</dbReference>
<dbReference type="PANTHER" id="PTHR48466">
    <property type="entry name" value="OS10G0509000 PROTEIN-RELATED"/>
    <property type="match status" value="1"/>
</dbReference>
<dbReference type="GO" id="GO:0019843">
    <property type="term" value="F:rRNA binding"/>
    <property type="evidence" value="ECO:0007669"/>
    <property type="project" value="UniProtKB-KW"/>
</dbReference>
<name>A0AA38GIM0_TAXCH</name>
<dbReference type="InterPro" id="IPR045076">
    <property type="entry name" value="MutS"/>
</dbReference>
<dbReference type="EMBL" id="JAHRHJ020000002">
    <property type="protein sequence ID" value="KAH9324474.1"/>
    <property type="molecule type" value="Genomic_DNA"/>
</dbReference>
<dbReference type="GO" id="GO:0140664">
    <property type="term" value="F:ATP-dependent DNA damage sensor activity"/>
    <property type="evidence" value="ECO:0007669"/>
    <property type="project" value="InterPro"/>
</dbReference>
<dbReference type="GO" id="GO:0006298">
    <property type="term" value="P:mismatch repair"/>
    <property type="evidence" value="ECO:0007669"/>
    <property type="project" value="InterPro"/>
</dbReference>
<keyword evidence="4" id="KW-0067">ATP-binding</keyword>
<feature type="non-terminal residue" evidence="10">
    <location>
        <position position="821"/>
    </location>
</feature>
<keyword evidence="2" id="KW-0547">Nucleotide-binding</keyword>
<dbReference type="FunFam" id="3.40.50.300:FF:000830">
    <property type="entry name" value="Endonuclease MutS2"/>
    <property type="match status" value="1"/>
</dbReference>
<sequence>MHSEFSEITWDASSTEDGKMVDSGNVEEDTLNSLEWQSLCNQVAQYTSTRMGYTLAKEGRLPIGSDLHDSEVLLDQTAAALLLLDALDFSGVQDITKIIKSAVLGEICTINELCTVKRTLHSARSIYNKLCKFASEMKASVNGNFMSTNSQNMKALDPLLKIFEGADFCTNLENELDHCLDCAFLSVLDRGSPALASIRSNRRSNMEGIETLMKETAERIVEAGGIDSALVTKRRSRLCVGVRAAKKSLLPGGIVLDVSSSGATYFMEPKDALDLNNMEAQLAAAERSEERTILGRLASRIASEGAKIINVLQRVVVIDLAFARAGHACWQGAVRPIFTRKEQTAGSNFVEMGKNIEINETQCSFVDIEGIQHPILLEPALQKPSSILSSPRLHSSIQKWDAMDAGSKNVETINSSDDSTVKLPVPIDIKIGRKKTVVIISGPNAGGKTATMKTLGLAAIMAKAGMFLAAKGRPVLPWFDHVMADIGDNQSLEQSLSTYSAHIQHLCKIMQLGTKKSLVLIDEIGSGTDPSEGVALSTSILRHLACHVNLTVVTTHYEDLTRLKDEDGRFENAAMEFDIKALLPTYRILWGTFGQSNALDIAQSLGFDPNILSRSREWVTKLLPDRQQERQGGVFQSLSKQRDKLQDQARTVATHLSEATELYNELFGETEDLDKREADLKLMEVEAVKKEISEAKRQMDEVIANFEKQIYVENKDLSGFMRKAQADIASILGKYCSNATEMSNSQTNSANFPIPKIGDLVVVQSLGSRLATVAEAPSKEDGSLLVQLGSMQFRVKVSDIAKIVSGKEAGTAGYVSVRVRK</sequence>
<dbReference type="InterPro" id="IPR036187">
    <property type="entry name" value="DNA_mismatch_repair_MutS_sf"/>
</dbReference>
<dbReference type="InterPro" id="IPR027417">
    <property type="entry name" value="P-loop_NTPase"/>
</dbReference>
<dbReference type="InterPro" id="IPR007696">
    <property type="entry name" value="DNA_mismatch_repair_MutS_core"/>
</dbReference>
<evidence type="ECO:0000313" key="10">
    <source>
        <dbReference type="EMBL" id="KAH9324474.1"/>
    </source>
</evidence>
<keyword evidence="11" id="KW-1185">Reference proteome</keyword>
<evidence type="ECO:0000256" key="8">
    <source>
        <dbReference type="SAM" id="MobiDB-lite"/>
    </source>
</evidence>
<keyword evidence="5" id="KW-0694">RNA-binding</keyword>
<dbReference type="SUPFAM" id="SSF52540">
    <property type="entry name" value="P-loop containing nucleoside triphosphate hydrolases"/>
    <property type="match status" value="1"/>
</dbReference>
<evidence type="ECO:0000256" key="2">
    <source>
        <dbReference type="ARBA" id="ARBA00022741"/>
    </source>
</evidence>
<dbReference type="Gene3D" id="3.40.50.300">
    <property type="entry name" value="P-loop containing nucleotide triphosphate hydrolases"/>
    <property type="match status" value="1"/>
</dbReference>
<dbReference type="AlphaFoldDB" id="A0AA38GIM0"/>
<dbReference type="SMART" id="SM00534">
    <property type="entry name" value="MUTSac"/>
    <property type="match status" value="1"/>
</dbReference>
<dbReference type="PANTHER" id="PTHR48466:SF1">
    <property type="entry name" value="SMR DOMAIN-CONTAINING PROTEIN"/>
    <property type="match status" value="1"/>
</dbReference>
<protein>
    <recommendedName>
        <fullName evidence="9">DNA mismatch repair proteins mutS family domain-containing protein</fullName>
    </recommendedName>
</protein>
<dbReference type="GO" id="GO:0045910">
    <property type="term" value="P:negative regulation of DNA recombination"/>
    <property type="evidence" value="ECO:0007669"/>
    <property type="project" value="InterPro"/>
</dbReference>
<evidence type="ECO:0000259" key="9">
    <source>
        <dbReference type="PROSITE" id="PS00486"/>
    </source>
</evidence>
<organism evidence="10 11">
    <name type="scientific">Taxus chinensis</name>
    <name type="common">Chinese yew</name>
    <name type="synonym">Taxus wallichiana var. chinensis</name>
    <dbReference type="NCBI Taxonomy" id="29808"/>
    <lineage>
        <taxon>Eukaryota</taxon>
        <taxon>Viridiplantae</taxon>
        <taxon>Streptophyta</taxon>
        <taxon>Embryophyta</taxon>
        <taxon>Tracheophyta</taxon>
        <taxon>Spermatophyta</taxon>
        <taxon>Pinopsida</taxon>
        <taxon>Pinidae</taxon>
        <taxon>Conifers II</taxon>
        <taxon>Cupressales</taxon>
        <taxon>Taxaceae</taxon>
        <taxon>Taxus</taxon>
    </lineage>
</organism>
<evidence type="ECO:0000256" key="5">
    <source>
        <dbReference type="ARBA" id="ARBA00022884"/>
    </source>
</evidence>
<dbReference type="Pfam" id="PF00488">
    <property type="entry name" value="MutS_V"/>
    <property type="match status" value="1"/>
</dbReference>
<keyword evidence="6" id="KW-0238">DNA-binding</keyword>
<dbReference type="OMA" id="QMAIDGC"/>
<proteinExistence type="predicted"/>
<keyword evidence="3" id="KW-0378">Hydrolase</keyword>
<dbReference type="SMART" id="SM00533">
    <property type="entry name" value="MUTSd"/>
    <property type="match status" value="1"/>
</dbReference>
<dbReference type="SUPFAM" id="SSF48334">
    <property type="entry name" value="DNA repair protein MutS, domain III"/>
    <property type="match status" value="1"/>
</dbReference>
<evidence type="ECO:0000313" key="11">
    <source>
        <dbReference type="Proteomes" id="UP000824469"/>
    </source>
</evidence>
<comment type="caution">
    <text evidence="10">The sequence shown here is derived from an EMBL/GenBank/DDBJ whole genome shotgun (WGS) entry which is preliminary data.</text>
</comment>
<dbReference type="PIRSF" id="PIRSF005814">
    <property type="entry name" value="MutS_YshD"/>
    <property type="match status" value="1"/>
</dbReference>
<dbReference type="GO" id="GO:0030983">
    <property type="term" value="F:mismatched DNA binding"/>
    <property type="evidence" value="ECO:0007669"/>
    <property type="project" value="InterPro"/>
</dbReference>
<evidence type="ECO:0000256" key="4">
    <source>
        <dbReference type="ARBA" id="ARBA00022840"/>
    </source>
</evidence>